<keyword evidence="2" id="KW-1003">Cell membrane</keyword>
<gene>
    <name evidence="14" type="ORF">SAMN05216600_10819</name>
</gene>
<evidence type="ECO:0000256" key="1">
    <source>
        <dbReference type="ARBA" id="ARBA00004236"/>
    </source>
</evidence>
<dbReference type="PROSITE" id="PS50111">
    <property type="entry name" value="CHEMOTAXIS_TRANSDUC_2"/>
    <property type="match status" value="1"/>
</dbReference>
<sequence>MALLMALYDDCERVLFNSLTRKLASLFLLVLLSVALYFLAVHSAETILALLSQARVDAQVTAAVAEQLAGLCHAALAAGLATLLFIAFMVGYFRHLIVRPLRQMIGSLEDVANGEGDLSRDMPELTHDEISQLAATYNRFLAKQRETIASVQALTVGIAVESAKSLKNILGSTQSTQHQTRFAQEVMDESSDAVARIHEVSQETQGIAATTAHNLDMARHSYSELQEVTGQINLISTQLGEFSQLVAGLNQRSASIKSIVGMIQDISGQTNLLALNAAIEAARAGESGRGFAVVADEVRSLAQKVNTATEDIARNIDAMLQEVSTTHQQTLAISQRASSTRDVVQKASENFAQLVTDFQSTNDSLAGIAAHVEQFAVSNAGINQRVSQIHSESQAIDQSMQQSSQATRDLSSVAEQVQDTIGRFVLGHGELDATISRAGQCRDQLQVQLVDLQRSGVNLFDQHYRPVAGTDPQQYLTGYTQRLAELCQSSCDQLVKDTPGGKVAFIVDTQGYCPVNNSWFSRPPTGDRSKDLVGSRDKRKFTDPSGLRAARNTQRFLLHTYVRDTGEIMTEIDVPFFIEGRHWGTLRLGFDASAMLQANKG</sequence>
<feature type="domain" description="Methyl-accepting transducer" evidence="12">
    <location>
        <begin position="173"/>
        <end position="418"/>
    </location>
</feature>
<dbReference type="Proteomes" id="UP000198512">
    <property type="component" value="Unassembled WGS sequence"/>
</dbReference>
<evidence type="ECO:0000256" key="11">
    <source>
        <dbReference type="SAM" id="Phobius"/>
    </source>
</evidence>
<dbReference type="SMART" id="SM00304">
    <property type="entry name" value="HAMP"/>
    <property type="match status" value="1"/>
</dbReference>
<keyword evidence="4 11" id="KW-0812">Transmembrane</keyword>
<dbReference type="SMART" id="SM00283">
    <property type="entry name" value="MA"/>
    <property type="match status" value="1"/>
</dbReference>
<evidence type="ECO:0000256" key="6">
    <source>
        <dbReference type="ARBA" id="ARBA00023136"/>
    </source>
</evidence>
<evidence type="ECO:0000256" key="8">
    <source>
        <dbReference type="ARBA" id="ARBA00029447"/>
    </source>
</evidence>
<evidence type="ECO:0000313" key="15">
    <source>
        <dbReference type="Proteomes" id="UP000198512"/>
    </source>
</evidence>
<evidence type="ECO:0000256" key="4">
    <source>
        <dbReference type="ARBA" id="ARBA00022692"/>
    </source>
</evidence>
<dbReference type="PROSITE" id="PS50885">
    <property type="entry name" value="HAMP"/>
    <property type="match status" value="1"/>
</dbReference>
<name>A0ABY1BE34_9PSED</name>
<dbReference type="EMBL" id="FOFP01000008">
    <property type="protein sequence ID" value="SEQ64085.1"/>
    <property type="molecule type" value="Genomic_DNA"/>
</dbReference>
<evidence type="ECO:0000256" key="7">
    <source>
        <dbReference type="ARBA" id="ARBA00023224"/>
    </source>
</evidence>
<keyword evidence="7 9" id="KW-0807">Transducer</keyword>
<comment type="subcellular location">
    <subcellularLocation>
        <location evidence="1">Cell membrane</location>
    </subcellularLocation>
</comment>
<evidence type="ECO:0000256" key="3">
    <source>
        <dbReference type="ARBA" id="ARBA00022481"/>
    </source>
</evidence>
<dbReference type="Gene3D" id="6.10.340.10">
    <property type="match status" value="1"/>
</dbReference>
<dbReference type="SUPFAM" id="SSF58104">
    <property type="entry name" value="Methyl-accepting chemotaxis protein (MCP) signaling domain"/>
    <property type="match status" value="1"/>
</dbReference>
<dbReference type="Pfam" id="PF00672">
    <property type="entry name" value="HAMP"/>
    <property type="match status" value="1"/>
</dbReference>
<organism evidence="14 15">
    <name type="scientific">Pseudomonas cuatrocienegasensis</name>
    <dbReference type="NCBI Taxonomy" id="543360"/>
    <lineage>
        <taxon>Bacteria</taxon>
        <taxon>Pseudomonadati</taxon>
        <taxon>Pseudomonadota</taxon>
        <taxon>Gammaproteobacteria</taxon>
        <taxon>Pseudomonadales</taxon>
        <taxon>Pseudomonadaceae</taxon>
        <taxon>Pseudomonas</taxon>
    </lineage>
</organism>
<dbReference type="Pfam" id="PF00015">
    <property type="entry name" value="MCPsignal"/>
    <property type="match status" value="1"/>
</dbReference>
<dbReference type="InterPro" id="IPR004089">
    <property type="entry name" value="MCPsignal_dom"/>
</dbReference>
<dbReference type="PANTHER" id="PTHR32089:SF112">
    <property type="entry name" value="LYSOZYME-LIKE PROTEIN-RELATED"/>
    <property type="match status" value="1"/>
</dbReference>
<feature type="region of interest" description="Disordered" evidence="10">
    <location>
        <begin position="524"/>
        <end position="544"/>
    </location>
</feature>
<evidence type="ECO:0000259" key="13">
    <source>
        <dbReference type="PROSITE" id="PS50885"/>
    </source>
</evidence>
<comment type="similarity">
    <text evidence="8">Belongs to the methyl-accepting chemotaxis (MCP) protein family.</text>
</comment>
<feature type="transmembrane region" description="Helical" evidence="11">
    <location>
        <begin position="23"/>
        <end position="48"/>
    </location>
</feature>
<evidence type="ECO:0000313" key="14">
    <source>
        <dbReference type="EMBL" id="SEQ64085.1"/>
    </source>
</evidence>
<feature type="domain" description="HAMP" evidence="13">
    <location>
        <begin position="95"/>
        <end position="149"/>
    </location>
</feature>
<dbReference type="Gene3D" id="1.10.287.950">
    <property type="entry name" value="Methyl-accepting chemotaxis protein"/>
    <property type="match status" value="1"/>
</dbReference>
<evidence type="ECO:0000256" key="10">
    <source>
        <dbReference type="SAM" id="MobiDB-lite"/>
    </source>
</evidence>
<evidence type="ECO:0000256" key="5">
    <source>
        <dbReference type="ARBA" id="ARBA00022989"/>
    </source>
</evidence>
<keyword evidence="5 11" id="KW-1133">Transmembrane helix</keyword>
<protein>
    <submittedName>
        <fullName evidence="14">Methyl-accepting chemotaxis protein</fullName>
    </submittedName>
</protein>
<accession>A0ABY1BE34</accession>
<dbReference type="CDD" id="cd06225">
    <property type="entry name" value="HAMP"/>
    <property type="match status" value="1"/>
</dbReference>
<feature type="compositionally biased region" description="Basic and acidic residues" evidence="10">
    <location>
        <begin position="525"/>
        <end position="542"/>
    </location>
</feature>
<evidence type="ECO:0000256" key="9">
    <source>
        <dbReference type="PROSITE-ProRule" id="PRU00284"/>
    </source>
</evidence>
<evidence type="ECO:0000259" key="12">
    <source>
        <dbReference type="PROSITE" id="PS50111"/>
    </source>
</evidence>
<dbReference type="InterPro" id="IPR003660">
    <property type="entry name" value="HAMP_dom"/>
</dbReference>
<evidence type="ECO:0000256" key="2">
    <source>
        <dbReference type="ARBA" id="ARBA00022475"/>
    </source>
</evidence>
<dbReference type="PANTHER" id="PTHR32089">
    <property type="entry name" value="METHYL-ACCEPTING CHEMOTAXIS PROTEIN MCPB"/>
    <property type="match status" value="1"/>
</dbReference>
<reference evidence="14 15" key="1">
    <citation type="submission" date="2016-10" db="EMBL/GenBank/DDBJ databases">
        <authorList>
            <person name="Varghese N."/>
            <person name="Submissions S."/>
        </authorList>
    </citation>
    <scope>NUCLEOTIDE SEQUENCE [LARGE SCALE GENOMIC DNA]</scope>
    <source>
        <strain evidence="14 15">CIP 109853</strain>
    </source>
</reference>
<proteinExistence type="inferred from homology"/>
<feature type="transmembrane region" description="Helical" evidence="11">
    <location>
        <begin position="68"/>
        <end position="93"/>
    </location>
</feature>
<keyword evidence="6 11" id="KW-0472">Membrane</keyword>
<comment type="caution">
    <text evidence="14">The sequence shown here is derived from an EMBL/GenBank/DDBJ whole genome shotgun (WGS) entry which is preliminary data.</text>
</comment>
<keyword evidence="3" id="KW-0488">Methylation</keyword>
<keyword evidence="15" id="KW-1185">Reference proteome</keyword>